<reference evidence="1 2" key="1">
    <citation type="submission" date="2021-04" db="EMBL/GenBank/DDBJ databases">
        <title>Mariniflexile gromovii gen. nov., sp. nov., a gliding bacterium isolated from the sea urchin Strongylocentrotus intermedius.</title>
        <authorList>
            <person name="Ko S."/>
            <person name="Le V."/>
            <person name="Ahn C.-Y."/>
            <person name="Oh H.-M."/>
        </authorList>
    </citation>
    <scope>NUCLEOTIDE SEQUENCE [LARGE SCALE GENOMIC DNA]</scope>
    <source>
        <strain evidence="1 2">KCTC 12570</strain>
    </source>
</reference>
<dbReference type="Proteomes" id="UP000670776">
    <property type="component" value="Unassembled WGS sequence"/>
</dbReference>
<comment type="caution">
    <text evidence="1">The sequence shown here is derived from an EMBL/GenBank/DDBJ whole genome shotgun (WGS) entry which is preliminary data.</text>
</comment>
<keyword evidence="2" id="KW-1185">Reference proteome</keyword>
<proteinExistence type="predicted"/>
<accession>A0ABS4BXB6</accession>
<evidence type="ECO:0000313" key="2">
    <source>
        <dbReference type="Proteomes" id="UP000670776"/>
    </source>
</evidence>
<evidence type="ECO:0000313" key="1">
    <source>
        <dbReference type="EMBL" id="MBP0905228.1"/>
    </source>
</evidence>
<protein>
    <submittedName>
        <fullName evidence="1">Uncharacterized protein</fullName>
    </submittedName>
</protein>
<sequence>MKGFLFLYGFGRVKPVSADGTALWERRVVAFFGNPSLKNEGFFVFIWFWNESLGPYSIGRTFTGSAGAIAAESFCKTSIYGFTKFVTDSAVFAFSQKPAISNQ</sequence>
<gene>
    <name evidence="1" type="ORF">J8H85_15450</name>
</gene>
<organism evidence="1 2">
    <name type="scientific">Mariniflexile gromovii</name>
    <dbReference type="NCBI Taxonomy" id="362523"/>
    <lineage>
        <taxon>Bacteria</taxon>
        <taxon>Pseudomonadati</taxon>
        <taxon>Bacteroidota</taxon>
        <taxon>Flavobacteriia</taxon>
        <taxon>Flavobacteriales</taxon>
        <taxon>Flavobacteriaceae</taxon>
        <taxon>Mariniflexile</taxon>
    </lineage>
</organism>
<name>A0ABS4BXB6_9FLAO</name>
<dbReference type="EMBL" id="JAGJCB010000018">
    <property type="protein sequence ID" value="MBP0905228.1"/>
    <property type="molecule type" value="Genomic_DNA"/>
</dbReference>
<dbReference type="RefSeq" id="WP_209656106.1">
    <property type="nucleotide sequence ID" value="NZ_JAGJCB010000018.1"/>
</dbReference>